<accession>A0A3B0XZ78</accession>
<protein>
    <submittedName>
        <fullName evidence="1">Uncharacterized protein</fullName>
    </submittedName>
</protein>
<name>A0A3B0XZ78_9ZZZZ</name>
<evidence type="ECO:0000313" key="1">
    <source>
        <dbReference type="EMBL" id="VAW68442.1"/>
    </source>
</evidence>
<reference evidence="1" key="1">
    <citation type="submission" date="2018-06" db="EMBL/GenBank/DDBJ databases">
        <authorList>
            <person name="Zhirakovskaya E."/>
        </authorList>
    </citation>
    <scope>NUCLEOTIDE SEQUENCE</scope>
</reference>
<sequence length="43" mass="4795">MSDFEDEDGSLAELSVVKPKAMMLIECIDKIARSTPAMGSYKW</sequence>
<proteinExistence type="predicted"/>
<dbReference type="EMBL" id="UOFI01000130">
    <property type="protein sequence ID" value="VAW68442.1"/>
    <property type="molecule type" value="Genomic_DNA"/>
</dbReference>
<gene>
    <name evidence="1" type="ORF">MNBD_GAMMA09-1238</name>
</gene>
<dbReference type="AlphaFoldDB" id="A0A3B0XZ78"/>
<organism evidence="1">
    <name type="scientific">hydrothermal vent metagenome</name>
    <dbReference type="NCBI Taxonomy" id="652676"/>
    <lineage>
        <taxon>unclassified sequences</taxon>
        <taxon>metagenomes</taxon>
        <taxon>ecological metagenomes</taxon>
    </lineage>
</organism>